<gene>
    <name evidence="7" type="ORF">SCLCIDRAFT_20807</name>
</gene>
<dbReference type="OrthoDB" id="1724687at2759"/>
<comment type="similarity">
    <text evidence="3">Belongs to the TTC4 family.</text>
</comment>
<keyword evidence="1" id="KW-0677">Repeat</keyword>
<keyword evidence="2 4" id="KW-0802">TPR repeat</keyword>
<dbReference type="Pfam" id="PF18972">
    <property type="entry name" value="Wheel"/>
    <property type="match status" value="1"/>
</dbReference>
<dbReference type="InParanoid" id="A0A0C3EHQ8"/>
<feature type="region of interest" description="Disordered" evidence="5">
    <location>
        <begin position="205"/>
        <end position="224"/>
    </location>
</feature>
<evidence type="ECO:0000256" key="4">
    <source>
        <dbReference type="PROSITE-ProRule" id="PRU00339"/>
    </source>
</evidence>
<dbReference type="PANTHER" id="PTHR46035:SF1">
    <property type="entry name" value="TETRATRICOPEPTIDE REPEAT PROTEIN 4"/>
    <property type="match status" value="1"/>
</dbReference>
<dbReference type="CDD" id="cd21377">
    <property type="entry name" value="CTWD_Cns1-like"/>
    <property type="match status" value="1"/>
</dbReference>
<evidence type="ECO:0000256" key="1">
    <source>
        <dbReference type="ARBA" id="ARBA00022737"/>
    </source>
</evidence>
<dbReference type="InterPro" id="IPR011990">
    <property type="entry name" value="TPR-like_helical_dom_sf"/>
</dbReference>
<dbReference type="Gene3D" id="1.25.40.10">
    <property type="entry name" value="Tetratricopeptide repeat domain"/>
    <property type="match status" value="1"/>
</dbReference>
<dbReference type="EMBL" id="KN822011">
    <property type="protein sequence ID" value="KIM67809.1"/>
    <property type="molecule type" value="Genomic_DNA"/>
</dbReference>
<name>A0A0C3EHQ8_9AGAM</name>
<dbReference type="SMART" id="SM00028">
    <property type="entry name" value="TPR"/>
    <property type="match status" value="3"/>
</dbReference>
<dbReference type="HOGENOM" id="CLU_040446_1_0_1"/>
<dbReference type="Proteomes" id="UP000053989">
    <property type="component" value="Unassembled WGS sequence"/>
</dbReference>
<dbReference type="GO" id="GO:0030544">
    <property type="term" value="F:Hsp70 protein binding"/>
    <property type="evidence" value="ECO:0007669"/>
    <property type="project" value="TreeGrafter"/>
</dbReference>
<dbReference type="FunCoup" id="A0A0C3EHQ8">
    <property type="interactions" value="777"/>
</dbReference>
<evidence type="ECO:0000313" key="7">
    <source>
        <dbReference type="EMBL" id="KIM67809.1"/>
    </source>
</evidence>
<keyword evidence="8" id="KW-1185">Reference proteome</keyword>
<dbReference type="InterPro" id="IPR019734">
    <property type="entry name" value="TPR_rpt"/>
</dbReference>
<proteinExistence type="inferred from homology"/>
<dbReference type="GO" id="GO:0051879">
    <property type="term" value="F:Hsp90 protein binding"/>
    <property type="evidence" value="ECO:0007669"/>
    <property type="project" value="InterPro"/>
</dbReference>
<organism evidence="7 8">
    <name type="scientific">Scleroderma citrinum Foug A</name>
    <dbReference type="NCBI Taxonomy" id="1036808"/>
    <lineage>
        <taxon>Eukaryota</taxon>
        <taxon>Fungi</taxon>
        <taxon>Dikarya</taxon>
        <taxon>Basidiomycota</taxon>
        <taxon>Agaricomycotina</taxon>
        <taxon>Agaricomycetes</taxon>
        <taxon>Agaricomycetidae</taxon>
        <taxon>Boletales</taxon>
        <taxon>Sclerodermatineae</taxon>
        <taxon>Sclerodermataceae</taxon>
        <taxon>Scleroderma</taxon>
    </lineage>
</organism>
<dbReference type="GO" id="GO:0005829">
    <property type="term" value="C:cytosol"/>
    <property type="evidence" value="ECO:0007669"/>
    <property type="project" value="TreeGrafter"/>
</dbReference>
<dbReference type="InterPro" id="IPR044059">
    <property type="entry name" value="Csn1/TTC4_wheel"/>
</dbReference>
<evidence type="ECO:0000256" key="2">
    <source>
        <dbReference type="ARBA" id="ARBA00022803"/>
    </source>
</evidence>
<dbReference type="GO" id="GO:0006457">
    <property type="term" value="P:protein folding"/>
    <property type="evidence" value="ECO:0007669"/>
    <property type="project" value="TreeGrafter"/>
</dbReference>
<feature type="repeat" description="TPR" evidence="4">
    <location>
        <begin position="57"/>
        <end position="90"/>
    </location>
</feature>
<feature type="domain" description="Cns1/TTC4 wheel" evidence="6">
    <location>
        <begin position="225"/>
        <end position="349"/>
    </location>
</feature>
<accession>A0A0C3EHQ8</accession>
<protein>
    <recommendedName>
        <fullName evidence="6">Cns1/TTC4 wheel domain-containing protein</fullName>
    </recommendedName>
</protein>
<sequence>MAFIGPEEAPQSDFDEKLAAVEKLPLFTKTLTDEDTDNVAMQALQSLAYEGTPDEIAANFKEQGNDYFKGKRYREAAGFYTQGIDAKPTDKVLLEALLCNRAACNLELQNYGSVLRDCAKAMTINAKSSKSFYRSALALLALDRLDEALDCCERCLSFDGSNQAIRGVQDRVAKAKTEKDCRQREREERLLKERNERQLLQAALKAPSSVAGTSENPYSPRFDPDDASRSTLILPVFFLYPQHAASDVIADFVEDTTFSAHLSQMFPPQSPPPGWDEKGEYTATALVVYAMTRRKRLLKVGKKMTLRDVCSAAIEKTGEPIDGLELKDGYLTFAVVPRGEVEQNWVAEFKRTIDNQ</sequence>
<dbReference type="AlphaFoldDB" id="A0A0C3EHQ8"/>
<evidence type="ECO:0000256" key="3">
    <source>
        <dbReference type="ARBA" id="ARBA00023602"/>
    </source>
</evidence>
<evidence type="ECO:0000313" key="8">
    <source>
        <dbReference type="Proteomes" id="UP000053989"/>
    </source>
</evidence>
<evidence type="ECO:0000259" key="6">
    <source>
        <dbReference type="Pfam" id="PF18972"/>
    </source>
</evidence>
<dbReference type="PROSITE" id="PS50005">
    <property type="entry name" value="TPR"/>
    <property type="match status" value="1"/>
</dbReference>
<evidence type="ECO:0000256" key="5">
    <source>
        <dbReference type="SAM" id="MobiDB-lite"/>
    </source>
</evidence>
<dbReference type="SUPFAM" id="SSF48452">
    <property type="entry name" value="TPR-like"/>
    <property type="match status" value="1"/>
</dbReference>
<reference evidence="7 8" key="1">
    <citation type="submission" date="2014-04" db="EMBL/GenBank/DDBJ databases">
        <authorList>
            <consortium name="DOE Joint Genome Institute"/>
            <person name="Kuo A."/>
            <person name="Kohler A."/>
            <person name="Nagy L.G."/>
            <person name="Floudas D."/>
            <person name="Copeland A."/>
            <person name="Barry K.W."/>
            <person name="Cichocki N."/>
            <person name="Veneault-Fourrey C."/>
            <person name="LaButti K."/>
            <person name="Lindquist E.A."/>
            <person name="Lipzen A."/>
            <person name="Lundell T."/>
            <person name="Morin E."/>
            <person name="Murat C."/>
            <person name="Sun H."/>
            <person name="Tunlid A."/>
            <person name="Henrissat B."/>
            <person name="Grigoriev I.V."/>
            <person name="Hibbett D.S."/>
            <person name="Martin F."/>
            <person name="Nordberg H.P."/>
            <person name="Cantor M.N."/>
            <person name="Hua S.X."/>
        </authorList>
    </citation>
    <scope>NUCLEOTIDE SEQUENCE [LARGE SCALE GENOMIC DNA]</scope>
    <source>
        <strain evidence="7 8">Foug A</strain>
    </source>
</reference>
<dbReference type="STRING" id="1036808.A0A0C3EHQ8"/>
<dbReference type="PANTHER" id="PTHR46035">
    <property type="entry name" value="TETRATRICOPEPTIDE REPEAT PROTEIN 4"/>
    <property type="match status" value="1"/>
</dbReference>
<dbReference type="GO" id="GO:0005634">
    <property type="term" value="C:nucleus"/>
    <property type="evidence" value="ECO:0007669"/>
    <property type="project" value="TreeGrafter"/>
</dbReference>
<reference evidence="8" key="2">
    <citation type="submission" date="2015-01" db="EMBL/GenBank/DDBJ databases">
        <title>Evolutionary Origins and Diversification of the Mycorrhizal Mutualists.</title>
        <authorList>
            <consortium name="DOE Joint Genome Institute"/>
            <consortium name="Mycorrhizal Genomics Consortium"/>
            <person name="Kohler A."/>
            <person name="Kuo A."/>
            <person name="Nagy L.G."/>
            <person name="Floudas D."/>
            <person name="Copeland A."/>
            <person name="Barry K.W."/>
            <person name="Cichocki N."/>
            <person name="Veneault-Fourrey C."/>
            <person name="LaButti K."/>
            <person name="Lindquist E.A."/>
            <person name="Lipzen A."/>
            <person name="Lundell T."/>
            <person name="Morin E."/>
            <person name="Murat C."/>
            <person name="Riley R."/>
            <person name="Ohm R."/>
            <person name="Sun H."/>
            <person name="Tunlid A."/>
            <person name="Henrissat B."/>
            <person name="Grigoriev I.V."/>
            <person name="Hibbett D.S."/>
            <person name="Martin F."/>
        </authorList>
    </citation>
    <scope>NUCLEOTIDE SEQUENCE [LARGE SCALE GENOMIC DNA]</scope>
    <source>
        <strain evidence="8">Foug A</strain>
    </source>
</reference>